<organism evidence="2">
    <name type="scientific">Micrurus surinamensis</name>
    <name type="common">Surinam coral snake</name>
    <dbReference type="NCBI Taxonomy" id="129470"/>
    <lineage>
        <taxon>Eukaryota</taxon>
        <taxon>Metazoa</taxon>
        <taxon>Chordata</taxon>
        <taxon>Craniata</taxon>
        <taxon>Vertebrata</taxon>
        <taxon>Euteleostomi</taxon>
        <taxon>Lepidosauria</taxon>
        <taxon>Squamata</taxon>
        <taxon>Bifurcata</taxon>
        <taxon>Unidentata</taxon>
        <taxon>Episquamata</taxon>
        <taxon>Toxicofera</taxon>
        <taxon>Serpentes</taxon>
        <taxon>Colubroidea</taxon>
        <taxon>Elapidae</taxon>
        <taxon>Elapinae</taxon>
        <taxon>Micrurus</taxon>
    </lineage>
</organism>
<evidence type="ECO:0000313" key="2">
    <source>
        <dbReference type="EMBL" id="LAB53118.1"/>
    </source>
</evidence>
<evidence type="ECO:0000256" key="1">
    <source>
        <dbReference type="SAM" id="Phobius"/>
    </source>
</evidence>
<keyword evidence="1" id="KW-0472">Membrane</keyword>
<sequence length="99" mass="11633">MSTPFTNARREEFVIIVYFTDLFYFYSALFPEVPRVIYKSKFFKQRSINPAMLKNSKYKNKKAVHLKTKKGSIIIELICRGRSRDRSVLDSSNPDHGHN</sequence>
<name>A0A2D4P6H4_MICSU</name>
<reference evidence="2" key="2">
    <citation type="submission" date="2017-11" db="EMBL/GenBank/DDBJ databases">
        <title>Coralsnake Venomics: Analyses of Venom Gland Transcriptomes and Proteomes of Six Brazilian Taxa.</title>
        <authorList>
            <person name="Aird S.D."/>
            <person name="Jorge da Silva N."/>
            <person name="Qiu L."/>
            <person name="Villar-Briones A."/>
            <person name="Aparecida-Saddi V."/>
            <person name="Campos-Telles M.P."/>
            <person name="Grau M."/>
            <person name="Mikheyev A.S."/>
        </authorList>
    </citation>
    <scope>NUCLEOTIDE SEQUENCE</scope>
    <source>
        <tissue evidence="2">Venom_gland</tissue>
    </source>
</reference>
<dbReference type="EMBL" id="IACN01039551">
    <property type="protein sequence ID" value="LAB53118.1"/>
    <property type="molecule type" value="Transcribed_RNA"/>
</dbReference>
<keyword evidence="1" id="KW-0812">Transmembrane</keyword>
<feature type="transmembrane region" description="Helical" evidence="1">
    <location>
        <begin position="15"/>
        <end position="38"/>
    </location>
</feature>
<dbReference type="AlphaFoldDB" id="A0A2D4P6H4"/>
<protein>
    <submittedName>
        <fullName evidence="2">Uncharacterized protein</fullName>
    </submittedName>
</protein>
<keyword evidence="1" id="KW-1133">Transmembrane helix</keyword>
<accession>A0A2D4P6H4</accession>
<proteinExistence type="predicted"/>
<reference evidence="2" key="1">
    <citation type="submission" date="2017-07" db="EMBL/GenBank/DDBJ databases">
        <authorList>
            <person name="Mikheyev A."/>
            <person name="Grau M."/>
        </authorList>
    </citation>
    <scope>NUCLEOTIDE SEQUENCE</scope>
    <source>
        <tissue evidence="2">Venom_gland</tissue>
    </source>
</reference>